<dbReference type="SMART" id="SM00559">
    <property type="entry name" value="Ku78"/>
    <property type="match status" value="1"/>
</dbReference>
<comment type="caution">
    <text evidence="5">The sequence shown here is derived from an EMBL/GenBank/DDBJ whole genome shotgun (WGS) entry which is preliminary data.</text>
</comment>
<accession>A0A0R3LFF7</accession>
<keyword evidence="2" id="KW-0233">DNA recombination</keyword>
<feature type="compositionally biased region" description="Basic and acidic residues" evidence="3">
    <location>
        <begin position="118"/>
        <end position="127"/>
    </location>
</feature>
<dbReference type="EMBL" id="LLXX01000126">
    <property type="protein sequence ID" value="KRR04341.1"/>
    <property type="molecule type" value="Genomic_DNA"/>
</dbReference>
<reference evidence="5 6" key="1">
    <citation type="submission" date="2014-03" db="EMBL/GenBank/DDBJ databases">
        <title>Bradyrhizobium valentinum sp. nov., isolated from effective nodules of Lupinus mariae-josephae, a lupine endemic of basic-lime soils in Eastern Spain.</title>
        <authorList>
            <person name="Duran D."/>
            <person name="Rey L."/>
            <person name="Navarro A."/>
            <person name="Busquets A."/>
            <person name="Imperial J."/>
            <person name="Ruiz-Argueso T."/>
        </authorList>
    </citation>
    <scope>NUCLEOTIDE SEQUENCE [LARGE SCALE GENOMIC DNA]</scope>
    <source>
        <strain evidence="5 6">LmjM3</strain>
    </source>
</reference>
<dbReference type="PIRSF" id="PIRSF006493">
    <property type="entry name" value="Prok_Ku"/>
    <property type="match status" value="1"/>
</dbReference>
<dbReference type="GO" id="GO:0003690">
    <property type="term" value="F:double-stranded DNA binding"/>
    <property type="evidence" value="ECO:0007669"/>
    <property type="project" value="UniProtKB-UniRule"/>
</dbReference>
<evidence type="ECO:0000256" key="2">
    <source>
        <dbReference type="HAMAP-Rule" id="MF_01875"/>
    </source>
</evidence>
<feature type="region of interest" description="Disordered" evidence="3">
    <location>
        <begin position="90"/>
        <end position="141"/>
    </location>
</feature>
<evidence type="ECO:0000256" key="1">
    <source>
        <dbReference type="ARBA" id="ARBA00023125"/>
    </source>
</evidence>
<keyword evidence="2" id="KW-0227">DNA damage</keyword>
<organism evidence="5 6">
    <name type="scientific">Bradyrhizobium valentinum</name>
    <dbReference type="NCBI Taxonomy" id="1518501"/>
    <lineage>
        <taxon>Bacteria</taxon>
        <taxon>Pseudomonadati</taxon>
        <taxon>Pseudomonadota</taxon>
        <taxon>Alphaproteobacteria</taxon>
        <taxon>Hyphomicrobiales</taxon>
        <taxon>Nitrobacteraceae</taxon>
        <taxon>Bradyrhizobium</taxon>
    </lineage>
</organism>
<proteinExistence type="inferred from homology"/>
<comment type="similarity">
    <text evidence="2">Belongs to the prokaryotic Ku family.</text>
</comment>
<feature type="region of interest" description="Disordered" evidence="3">
    <location>
        <begin position="314"/>
        <end position="345"/>
    </location>
</feature>
<keyword evidence="2" id="KW-0234">DNA repair</keyword>
<dbReference type="Pfam" id="PF02735">
    <property type="entry name" value="Ku"/>
    <property type="match status" value="2"/>
</dbReference>
<comment type="function">
    <text evidence="2">With LigD forms a non-homologous end joining (NHEJ) DNA repair enzyme, which repairs dsDNA breaks with reduced fidelity. Binds linear dsDNA with 5'- and 3'- overhangs but not closed circular dsDNA nor ssDNA. Recruits and stimulates the ligase activity of LigD.</text>
</comment>
<dbReference type="SUPFAM" id="SSF100939">
    <property type="entry name" value="SPOC domain-like"/>
    <property type="match status" value="1"/>
</dbReference>
<dbReference type="AlphaFoldDB" id="A0A0R3LFF7"/>
<evidence type="ECO:0000259" key="4">
    <source>
        <dbReference type="SMART" id="SM00559"/>
    </source>
</evidence>
<evidence type="ECO:0000256" key="3">
    <source>
        <dbReference type="SAM" id="MobiDB-lite"/>
    </source>
</evidence>
<sequence>MEFPVPASRPYWKGYLKLSFVSCPVALYPAISAAERISFRQVNRRTGHRLKQKLIDSVTGQAIDAADKARGYEVGENEFLLVEDRDLERARRERPAPGEVELAAPPLRESPPTVPAGLHDEAAKEGAADSDEEDGEQEEVVTFPRPQNTRTIQIERFLPAGQIDSRYFEKPYYIMPRDKISQEPFAVIRDAMSREAVVGLARVVLSSRERPFLLEPTCRGLRGVTLRFAHEVRNESEYFGEIPEMKLPPEMMKLAQHIIRTKSAEFDPAMLEDHYRRALVRILRRKQAKRPVQAPAVKPSRENVVNLMDALRRSVAAERPAKPTRRSGAAKPATGRRGGRHRTAG</sequence>
<dbReference type="GO" id="GO:0006310">
    <property type="term" value="P:DNA recombination"/>
    <property type="evidence" value="ECO:0007669"/>
    <property type="project" value="UniProtKB-KW"/>
</dbReference>
<comment type="subunit">
    <text evidence="2">Homodimer. Interacts with LigD.</text>
</comment>
<dbReference type="PANTHER" id="PTHR41251">
    <property type="entry name" value="NON-HOMOLOGOUS END JOINING PROTEIN KU"/>
    <property type="match status" value="1"/>
</dbReference>
<dbReference type="InterPro" id="IPR006164">
    <property type="entry name" value="DNA_bd_Ku70/Ku80"/>
</dbReference>
<dbReference type="InterPro" id="IPR016194">
    <property type="entry name" value="SPOC-like_C_dom_sf"/>
</dbReference>
<dbReference type="Gene3D" id="2.40.290.10">
    <property type="match status" value="1"/>
</dbReference>
<feature type="compositionally biased region" description="Acidic residues" evidence="3">
    <location>
        <begin position="128"/>
        <end position="139"/>
    </location>
</feature>
<keyword evidence="6" id="KW-1185">Reference proteome</keyword>
<gene>
    <name evidence="2" type="primary">ku</name>
    <name evidence="5" type="ORF">CP49_21360</name>
</gene>
<feature type="domain" description="Ku" evidence="4">
    <location>
        <begin position="60"/>
        <end position="241"/>
    </location>
</feature>
<dbReference type="HAMAP" id="MF_01875">
    <property type="entry name" value="Prokaryotic_Ku"/>
    <property type="match status" value="1"/>
</dbReference>
<evidence type="ECO:0000313" key="5">
    <source>
        <dbReference type="EMBL" id="KRR04341.1"/>
    </source>
</evidence>
<dbReference type="InterPro" id="IPR009187">
    <property type="entry name" value="Prok_Ku"/>
</dbReference>
<protein>
    <recommendedName>
        <fullName evidence="2">Non-homologous end joining protein Ku</fullName>
    </recommendedName>
</protein>
<dbReference type="PANTHER" id="PTHR41251:SF1">
    <property type="entry name" value="NON-HOMOLOGOUS END JOINING PROTEIN KU"/>
    <property type="match status" value="1"/>
</dbReference>
<name>A0A0R3LFF7_9BRAD</name>
<dbReference type="Proteomes" id="UP000051913">
    <property type="component" value="Unassembled WGS sequence"/>
</dbReference>
<dbReference type="GO" id="GO:0006303">
    <property type="term" value="P:double-strand break repair via nonhomologous end joining"/>
    <property type="evidence" value="ECO:0007669"/>
    <property type="project" value="UniProtKB-UniRule"/>
</dbReference>
<evidence type="ECO:0000313" key="6">
    <source>
        <dbReference type="Proteomes" id="UP000051913"/>
    </source>
</evidence>
<keyword evidence="1 2" id="KW-0238">DNA-binding</keyword>